<dbReference type="eggNOG" id="ENOG5032V3Z">
    <property type="taxonomic scope" value="Bacteria"/>
</dbReference>
<dbReference type="EMBL" id="CP003614">
    <property type="protein sequence ID" value="AFZ09115.1"/>
    <property type="molecule type" value="Genomic_DNA"/>
</dbReference>
<dbReference type="NCBIfam" id="TIGR04155">
    <property type="entry name" value="cyano_PEP"/>
    <property type="match status" value="1"/>
</dbReference>
<feature type="chain" id="PRO_5003937144" description="PEP motif anchor domain protein" evidence="1">
    <location>
        <begin position="26"/>
        <end position="221"/>
    </location>
</feature>
<protein>
    <recommendedName>
        <fullName evidence="4">PEP motif anchor domain protein</fullName>
    </recommendedName>
</protein>
<evidence type="ECO:0008006" key="4">
    <source>
        <dbReference type="Google" id="ProtNLM"/>
    </source>
</evidence>
<organism evidence="2 3">
    <name type="scientific">Phormidium nigroviride PCC 7112</name>
    <dbReference type="NCBI Taxonomy" id="179408"/>
    <lineage>
        <taxon>Bacteria</taxon>
        <taxon>Bacillati</taxon>
        <taxon>Cyanobacteriota</taxon>
        <taxon>Cyanophyceae</taxon>
        <taxon>Oscillatoriophycideae</taxon>
        <taxon>Oscillatoriales</taxon>
        <taxon>Oscillatoriaceae</taxon>
        <taxon>Phormidium</taxon>
    </lineage>
</organism>
<dbReference type="KEGG" id="oni:Osc7112_4846"/>
<evidence type="ECO:0000313" key="2">
    <source>
        <dbReference type="EMBL" id="AFZ09115.1"/>
    </source>
</evidence>
<reference evidence="2 3" key="1">
    <citation type="submission" date="2012-05" db="EMBL/GenBank/DDBJ databases">
        <title>Finished chromosome of genome of Oscillatoria sp. PCC 7112.</title>
        <authorList>
            <consortium name="US DOE Joint Genome Institute"/>
            <person name="Gugger M."/>
            <person name="Coursin T."/>
            <person name="Rippka R."/>
            <person name="Tandeau De Marsac N."/>
            <person name="Huntemann M."/>
            <person name="Wei C.-L."/>
            <person name="Han J."/>
            <person name="Detter J.C."/>
            <person name="Han C."/>
            <person name="Tapia R."/>
            <person name="Davenport K."/>
            <person name="Daligault H."/>
            <person name="Erkkila T."/>
            <person name="Gu W."/>
            <person name="Munk A.C.C."/>
            <person name="Teshima H."/>
            <person name="Xu Y."/>
            <person name="Chain P."/>
            <person name="Chen A."/>
            <person name="Krypides N."/>
            <person name="Mavromatis K."/>
            <person name="Markowitz V."/>
            <person name="Szeto E."/>
            <person name="Ivanova N."/>
            <person name="Mikhailova N."/>
            <person name="Ovchinnikova G."/>
            <person name="Pagani I."/>
            <person name="Pati A."/>
            <person name="Goodwin L."/>
            <person name="Peters L."/>
            <person name="Pitluck S."/>
            <person name="Woyke T."/>
            <person name="Kerfeld C."/>
        </authorList>
    </citation>
    <scope>NUCLEOTIDE SEQUENCE [LARGE SCALE GENOMIC DNA]</scope>
    <source>
        <strain evidence="2 3">PCC 7112</strain>
    </source>
</reference>
<dbReference type="InterPro" id="IPR026374">
    <property type="entry name" value="Cyano_PEP"/>
</dbReference>
<feature type="signal peptide" evidence="1">
    <location>
        <begin position="1"/>
        <end position="25"/>
    </location>
</feature>
<evidence type="ECO:0000256" key="1">
    <source>
        <dbReference type="SAM" id="SignalP"/>
    </source>
</evidence>
<dbReference type="Proteomes" id="UP000010478">
    <property type="component" value="Chromosome"/>
</dbReference>
<proteinExistence type="predicted"/>
<keyword evidence="3" id="KW-1185">Reference proteome</keyword>
<dbReference type="AlphaFoldDB" id="K9VPI2"/>
<sequence length="221" mass="22354" precursor="true">MKSPLNLVKSILVVAGVAAVSAVSAAPASAFSFGNIAGGDTVGDNYLNSFSFDVIDKGASVLFNISNSGNAAAPSMFIGKVLFDDNGYLSNAVANVGNVGDVSFSGGLSNDQLPQGGNGFTTNYAFTRDNGAGNKWGVQGSETFGVSFTGNYANVISALNSGALKLGLHVQALPNGASDSYISSTSNTEATPEPLTMLAAGAAVGFGTMFKKQRAQAQKAE</sequence>
<evidence type="ECO:0000313" key="3">
    <source>
        <dbReference type="Proteomes" id="UP000010478"/>
    </source>
</evidence>
<gene>
    <name evidence="2" type="ORF">Osc7112_4846</name>
</gene>
<dbReference type="OrthoDB" id="464760at2"/>
<keyword evidence="1" id="KW-0732">Signal</keyword>
<name>K9VPI2_9CYAN</name>
<accession>K9VPI2</accession>
<dbReference type="HOGENOM" id="CLU_1249588_0_0_3"/>